<reference evidence="2 3" key="1">
    <citation type="journal article" date="2016" name="Genome Biol. Evol.">
        <title>Draft genome sequence of an aflatoxigenic Aspergillus species, A. bombycis.</title>
        <authorList>
            <person name="Moore G.G."/>
            <person name="Mack B.M."/>
            <person name="Beltz S.B."/>
            <person name="Gilbert M.K."/>
        </authorList>
    </citation>
    <scope>NUCLEOTIDE SEQUENCE [LARGE SCALE GENOMIC DNA]</scope>
    <source>
        <strain evidence="3">NRRL 26010</strain>
    </source>
</reference>
<dbReference type="SUPFAM" id="SSF53167">
    <property type="entry name" value="Purine and uridine phosphorylases"/>
    <property type="match status" value="1"/>
</dbReference>
<evidence type="ECO:0000313" key="2">
    <source>
        <dbReference type="EMBL" id="OGM42958.1"/>
    </source>
</evidence>
<feature type="compositionally biased region" description="Gly residues" evidence="1">
    <location>
        <begin position="402"/>
        <end position="412"/>
    </location>
</feature>
<dbReference type="GO" id="GO:0003824">
    <property type="term" value="F:catalytic activity"/>
    <property type="evidence" value="ECO:0007669"/>
    <property type="project" value="InterPro"/>
</dbReference>
<dbReference type="STRING" id="109264.A0A1F7ZV58"/>
<dbReference type="PANTHER" id="PTHR46082:SF11">
    <property type="entry name" value="AAA+ ATPASE DOMAIN-CONTAINING PROTEIN-RELATED"/>
    <property type="match status" value="1"/>
</dbReference>
<organism evidence="2 3">
    <name type="scientific">Aspergillus bombycis</name>
    <dbReference type="NCBI Taxonomy" id="109264"/>
    <lineage>
        <taxon>Eukaryota</taxon>
        <taxon>Fungi</taxon>
        <taxon>Dikarya</taxon>
        <taxon>Ascomycota</taxon>
        <taxon>Pezizomycotina</taxon>
        <taxon>Eurotiomycetes</taxon>
        <taxon>Eurotiomycetidae</taxon>
        <taxon>Eurotiales</taxon>
        <taxon>Aspergillaceae</taxon>
        <taxon>Aspergillus</taxon>
    </lineage>
</organism>
<dbReference type="GO" id="GO:0009116">
    <property type="term" value="P:nucleoside metabolic process"/>
    <property type="evidence" value="ECO:0007669"/>
    <property type="project" value="InterPro"/>
</dbReference>
<dbReference type="GeneID" id="34451868"/>
<feature type="compositionally biased region" description="Low complexity" evidence="1">
    <location>
        <begin position="294"/>
        <end position="310"/>
    </location>
</feature>
<comment type="caution">
    <text evidence="2">The sequence shown here is derived from an EMBL/GenBank/DDBJ whole genome shotgun (WGS) entry which is preliminary data.</text>
</comment>
<keyword evidence="3" id="KW-1185">Reference proteome</keyword>
<protein>
    <submittedName>
        <fullName evidence="2">Uncharacterized protein</fullName>
    </submittedName>
</protein>
<name>A0A1F7ZV58_9EURO</name>
<feature type="region of interest" description="Disordered" evidence="1">
    <location>
        <begin position="272"/>
        <end position="422"/>
    </location>
</feature>
<evidence type="ECO:0000313" key="3">
    <source>
        <dbReference type="Proteomes" id="UP000179179"/>
    </source>
</evidence>
<feature type="region of interest" description="Disordered" evidence="1">
    <location>
        <begin position="219"/>
        <end position="244"/>
    </location>
</feature>
<dbReference type="RefSeq" id="XP_022386675.1">
    <property type="nucleotide sequence ID" value="XM_022535607.1"/>
</dbReference>
<dbReference type="InterPro" id="IPR053137">
    <property type="entry name" value="NLR-like"/>
</dbReference>
<feature type="compositionally biased region" description="Polar residues" evidence="1">
    <location>
        <begin position="365"/>
        <end position="383"/>
    </location>
</feature>
<evidence type="ECO:0000256" key="1">
    <source>
        <dbReference type="SAM" id="MobiDB-lite"/>
    </source>
</evidence>
<dbReference type="Proteomes" id="UP000179179">
    <property type="component" value="Unassembled WGS sequence"/>
</dbReference>
<gene>
    <name evidence="2" type="ORF">ABOM_008478</name>
</gene>
<dbReference type="InterPro" id="IPR035994">
    <property type="entry name" value="Nucleoside_phosphorylase_sf"/>
</dbReference>
<dbReference type="PANTHER" id="PTHR46082">
    <property type="entry name" value="ATP/GTP-BINDING PROTEIN-RELATED"/>
    <property type="match status" value="1"/>
</dbReference>
<proteinExistence type="predicted"/>
<dbReference type="AlphaFoldDB" id="A0A1F7ZV58"/>
<sequence length="422" mass="46411">MKNAKVRDQLATQENLICFEMEATGVMLNVPCLPIRGIFDYADGHKNDVWQPYAALAAAVCAKELLATMSAKHILYSPLELDGLELENYVTGAIASPFRHGDDLHLVQQRLKALMDRHELVEEILAPELDKLQDTSRVDLREVRDKVKGLEGLLDMLKISLRDLNEQIEEHLNFFHQEKDFVTREEWQELKMQVDRNTSKVEDLSNVTQGALTTTEKLLGDLSGRGPHQNGEITRPAADSSSATKRLVAKLKGTHDASDPSTSRLAFRFGRAESTHASSGSPAAYQDAEDQMGSPCSRSPTSNNSRSAASSPPPDRAQTEHVSAFTHRSDASAASTIRRPILSRNDMVTTPLHENSPPLLEAPCQPTNPLSPENRQSEQNSDQNIEKKDPCNQSLSEKISKFGGGGGGGGGFIRPSRAVKER</sequence>
<dbReference type="OrthoDB" id="1577640at2759"/>
<dbReference type="EMBL" id="LYCR01000079">
    <property type="protein sequence ID" value="OGM42958.1"/>
    <property type="molecule type" value="Genomic_DNA"/>
</dbReference>
<dbReference type="Gene3D" id="3.40.50.1580">
    <property type="entry name" value="Nucleoside phosphorylase domain"/>
    <property type="match status" value="1"/>
</dbReference>
<accession>A0A1F7ZV58</accession>